<gene>
    <name evidence="1" type="ORF">B7463_g663</name>
</gene>
<name>A0A3E2HQI3_SCYLI</name>
<feature type="non-terminal residue" evidence="1">
    <location>
        <position position="304"/>
    </location>
</feature>
<dbReference type="Proteomes" id="UP000258309">
    <property type="component" value="Unassembled WGS sequence"/>
</dbReference>
<proteinExistence type="predicted"/>
<comment type="caution">
    <text evidence="1">The sequence shown here is derived from an EMBL/GenBank/DDBJ whole genome shotgun (WGS) entry which is preliminary data.</text>
</comment>
<keyword evidence="2" id="KW-1185">Reference proteome</keyword>
<dbReference type="OrthoDB" id="3509703at2759"/>
<accession>A0A3E2HQI3</accession>
<protein>
    <recommendedName>
        <fullName evidence="3">SAP domain-containing protein</fullName>
    </recommendedName>
</protein>
<dbReference type="AlphaFoldDB" id="A0A3E2HQI3"/>
<evidence type="ECO:0000313" key="1">
    <source>
        <dbReference type="EMBL" id="RFU35604.1"/>
    </source>
</evidence>
<sequence length="304" mass="35440">MSNEQIEYHTKDNSKLRRLLRERDMSDHGDRKELIARLERSTIDYNNLSVEQMNQMLKDRGLRMSQMGTKETKIARLRLNDKEDRDTGCIEDGGLYAQLSVYERVIGDLLEKQRIAMNDMTYSNLQPARILALIRKRYLSETGSTKVLIKRLQNYDRKTIAKDLKKIKNLHDSVKPKLESRLGHPINTAIEVLDHMSTSAEDYALVEEVRQRPSKPMCSYNWRDSHWADRTYQQLTEICTRRGMPGHGPKAAMLKWLDTGELDYEDLFITSLESLCKERGLPCKSTSKKDDLVKLLRENDEMEV</sequence>
<dbReference type="EMBL" id="NCSJ02000006">
    <property type="protein sequence ID" value="RFU35604.1"/>
    <property type="molecule type" value="Genomic_DNA"/>
</dbReference>
<dbReference type="InterPro" id="IPR036361">
    <property type="entry name" value="SAP_dom_sf"/>
</dbReference>
<evidence type="ECO:0000313" key="2">
    <source>
        <dbReference type="Proteomes" id="UP000258309"/>
    </source>
</evidence>
<evidence type="ECO:0008006" key="3">
    <source>
        <dbReference type="Google" id="ProtNLM"/>
    </source>
</evidence>
<dbReference type="Gene3D" id="1.10.720.30">
    <property type="entry name" value="SAP domain"/>
    <property type="match status" value="2"/>
</dbReference>
<organism evidence="1 2">
    <name type="scientific">Scytalidium lignicola</name>
    <name type="common">Hyphomycete</name>
    <dbReference type="NCBI Taxonomy" id="5539"/>
    <lineage>
        <taxon>Eukaryota</taxon>
        <taxon>Fungi</taxon>
        <taxon>Dikarya</taxon>
        <taxon>Ascomycota</taxon>
        <taxon>Pezizomycotina</taxon>
        <taxon>Leotiomycetes</taxon>
        <taxon>Leotiomycetes incertae sedis</taxon>
        <taxon>Scytalidium</taxon>
    </lineage>
</organism>
<feature type="non-terminal residue" evidence="1">
    <location>
        <position position="1"/>
    </location>
</feature>
<reference evidence="1 2" key="1">
    <citation type="submission" date="2018-05" db="EMBL/GenBank/DDBJ databases">
        <title>Draft genome sequence of Scytalidium lignicola DSM 105466, a ubiquitous saprotrophic fungus.</title>
        <authorList>
            <person name="Buettner E."/>
            <person name="Gebauer A.M."/>
            <person name="Hofrichter M."/>
            <person name="Liers C."/>
            <person name="Kellner H."/>
        </authorList>
    </citation>
    <scope>NUCLEOTIDE SEQUENCE [LARGE SCALE GENOMIC DNA]</scope>
    <source>
        <strain evidence="1 2">DSM 105466</strain>
    </source>
</reference>